<dbReference type="AlphaFoldDB" id="A0A171KT58"/>
<comment type="similarity">
    <text evidence="1">Belongs to the short-chain dehydrogenases/reductases (SDR) family.</text>
</comment>
<dbReference type="InterPro" id="IPR051122">
    <property type="entry name" value="SDR_DHRS6-like"/>
</dbReference>
<reference evidence="5 7" key="2">
    <citation type="submission" date="2019-02" db="EMBL/GenBank/DDBJ databases">
        <title>Genomic Encyclopedia of Type Strains, Phase IV (KMG-IV): sequencing the most valuable type-strain genomes for metagenomic binning, comparative biology and taxonomic classification.</title>
        <authorList>
            <person name="Goeker M."/>
        </authorList>
    </citation>
    <scope>NUCLEOTIDE SEQUENCE [LARGE SCALE GENOMIC DNA]</scope>
    <source>
        <strain evidence="5 7">DSM 16618</strain>
    </source>
</reference>
<dbReference type="FunFam" id="3.40.50.720:FF:000084">
    <property type="entry name" value="Short-chain dehydrogenase reductase"/>
    <property type="match status" value="1"/>
</dbReference>
<evidence type="ECO:0000313" key="7">
    <source>
        <dbReference type="Proteomes" id="UP000292039"/>
    </source>
</evidence>
<comment type="caution">
    <text evidence="4">The sequence shown here is derived from an EMBL/GenBank/DDBJ whole genome shotgun (WGS) entry which is preliminary data.</text>
</comment>
<dbReference type="PATRIC" id="fig|206506.3.peg.1463"/>
<dbReference type="SUPFAM" id="SSF51735">
    <property type="entry name" value="NAD(P)-binding Rossmann-fold domains"/>
    <property type="match status" value="1"/>
</dbReference>
<protein>
    <submittedName>
        <fullName evidence="5">NAD(P)-dependent dehydrogenase (Short-subunit alcohol dehydrogenase family)</fullName>
    </submittedName>
    <submittedName>
        <fullName evidence="4">Short-chain dehydrogenase</fullName>
    </submittedName>
</protein>
<dbReference type="GeneID" id="99726663"/>
<accession>A0A171KT58</accession>
<proteinExistence type="inferred from homology"/>
<dbReference type="InterPro" id="IPR020904">
    <property type="entry name" value="Sc_DH/Rdtase_CS"/>
</dbReference>
<dbReference type="Proteomes" id="UP000292039">
    <property type="component" value="Unassembled WGS sequence"/>
</dbReference>
<dbReference type="PROSITE" id="PS00061">
    <property type="entry name" value="ADH_SHORT"/>
    <property type="match status" value="1"/>
</dbReference>
<keyword evidence="6" id="KW-1185">Reference proteome</keyword>
<gene>
    <name evidence="4" type="ORF">AAV32_06845</name>
    <name evidence="5" type="ORF">EV679_2790</name>
</gene>
<dbReference type="GO" id="GO:0016491">
    <property type="term" value="F:oxidoreductase activity"/>
    <property type="evidence" value="ECO:0007669"/>
    <property type="project" value="UniProtKB-KW"/>
</dbReference>
<dbReference type="PANTHER" id="PTHR43477:SF1">
    <property type="entry name" value="DIHYDROANTICAPSIN 7-DEHYDROGENASE"/>
    <property type="match status" value="1"/>
</dbReference>
<dbReference type="SMART" id="SM00822">
    <property type="entry name" value="PKS_KR"/>
    <property type="match status" value="1"/>
</dbReference>
<dbReference type="RefSeq" id="WP_068369515.1">
    <property type="nucleotide sequence ID" value="NZ_CBCSEB010000001.1"/>
</dbReference>
<dbReference type="PANTHER" id="PTHR43477">
    <property type="entry name" value="DIHYDROANTICAPSIN 7-DEHYDROGENASE"/>
    <property type="match status" value="1"/>
</dbReference>
<dbReference type="InterPro" id="IPR057326">
    <property type="entry name" value="KR_dom"/>
</dbReference>
<sequence length="253" mass="26166">MKLQGKIIIVTGAGSGIGEASAGLMAEEGAHLCVVDRSAAAAQRVAAAIREAGGSADAWEVDVAQAEQVRQAWERIVAQHGRMDVLVNNAGYGMAGTVADTSLDDWTALMRVNVDGVFHGCKYAVPVMQRQGGGVIVNTASVAAMVGLRQRAAYCASKGAVTALTRAMAVDHAADGIRVNCVAPGTIESPYFEQIFAQAEDPAALRRSLEQRQLLGRLGQPGEVARAILFLACDDAAFATGSTLVLDGGLSAA</sequence>
<dbReference type="Pfam" id="PF13561">
    <property type="entry name" value="adh_short_C2"/>
    <property type="match status" value="1"/>
</dbReference>
<keyword evidence="2" id="KW-0560">Oxidoreductase</keyword>
<dbReference type="PRINTS" id="PR00080">
    <property type="entry name" value="SDRFAMILY"/>
</dbReference>
<name>A0A171KT58_9BURK</name>
<dbReference type="NCBIfam" id="NF005559">
    <property type="entry name" value="PRK07231.1"/>
    <property type="match status" value="1"/>
</dbReference>
<dbReference type="Proteomes" id="UP000078084">
    <property type="component" value="Unassembled WGS sequence"/>
</dbReference>
<dbReference type="NCBIfam" id="NF004791">
    <property type="entry name" value="PRK06138.1"/>
    <property type="match status" value="1"/>
</dbReference>
<dbReference type="EMBL" id="SGWZ01000004">
    <property type="protein sequence ID" value="RZS67564.1"/>
    <property type="molecule type" value="Genomic_DNA"/>
</dbReference>
<dbReference type="PRINTS" id="PR00081">
    <property type="entry name" value="GDHRDH"/>
</dbReference>
<dbReference type="STRING" id="206506.AAV32_06845"/>
<feature type="domain" description="Ketoreductase" evidence="3">
    <location>
        <begin position="6"/>
        <end position="180"/>
    </location>
</feature>
<reference evidence="4 6" key="1">
    <citation type="submission" date="2015-04" db="EMBL/GenBank/DDBJ databases">
        <title>Genome sequence of Kerstersia gyiorum CG1.</title>
        <authorList>
            <person name="Greninger A.L."/>
            <person name="Kozyreva V."/>
            <person name="Chaturvedi V."/>
        </authorList>
    </citation>
    <scope>NUCLEOTIDE SEQUENCE [LARGE SCALE GENOMIC DNA]</scope>
    <source>
        <strain evidence="4 6">CG1</strain>
    </source>
</reference>
<dbReference type="EMBL" id="LBNE01000003">
    <property type="protein sequence ID" value="KKO72075.1"/>
    <property type="molecule type" value="Genomic_DNA"/>
</dbReference>
<dbReference type="CDD" id="cd05233">
    <property type="entry name" value="SDR_c"/>
    <property type="match status" value="1"/>
</dbReference>
<dbReference type="InterPro" id="IPR002347">
    <property type="entry name" value="SDR_fam"/>
</dbReference>
<dbReference type="InterPro" id="IPR036291">
    <property type="entry name" value="NAD(P)-bd_dom_sf"/>
</dbReference>
<dbReference type="OrthoDB" id="8940911at2"/>
<evidence type="ECO:0000256" key="2">
    <source>
        <dbReference type="ARBA" id="ARBA00023002"/>
    </source>
</evidence>
<evidence type="ECO:0000313" key="5">
    <source>
        <dbReference type="EMBL" id="RZS67564.1"/>
    </source>
</evidence>
<organism evidence="4 6">
    <name type="scientific">Kerstersia gyiorum</name>
    <dbReference type="NCBI Taxonomy" id="206506"/>
    <lineage>
        <taxon>Bacteria</taxon>
        <taxon>Pseudomonadati</taxon>
        <taxon>Pseudomonadota</taxon>
        <taxon>Betaproteobacteria</taxon>
        <taxon>Burkholderiales</taxon>
        <taxon>Alcaligenaceae</taxon>
        <taxon>Kerstersia</taxon>
    </lineage>
</organism>
<evidence type="ECO:0000313" key="4">
    <source>
        <dbReference type="EMBL" id="KKO72075.1"/>
    </source>
</evidence>
<evidence type="ECO:0000256" key="1">
    <source>
        <dbReference type="ARBA" id="ARBA00006484"/>
    </source>
</evidence>
<dbReference type="Gene3D" id="3.40.50.720">
    <property type="entry name" value="NAD(P)-binding Rossmann-like Domain"/>
    <property type="match status" value="1"/>
</dbReference>
<evidence type="ECO:0000313" key="6">
    <source>
        <dbReference type="Proteomes" id="UP000078084"/>
    </source>
</evidence>
<evidence type="ECO:0000259" key="3">
    <source>
        <dbReference type="SMART" id="SM00822"/>
    </source>
</evidence>